<dbReference type="InterPro" id="IPR051320">
    <property type="entry name" value="Viral_Replic_Matur_Polypro"/>
</dbReference>
<keyword evidence="5" id="KW-1185">Reference proteome</keyword>
<evidence type="ECO:0000313" key="5">
    <source>
        <dbReference type="Proteomes" id="UP001235939"/>
    </source>
</evidence>
<evidence type="ECO:0008006" key="6">
    <source>
        <dbReference type="Google" id="ProtNLM"/>
    </source>
</evidence>
<name>A0ABY6K4Q1_9ARAC</name>
<dbReference type="InterPro" id="IPR041577">
    <property type="entry name" value="RT_RNaseH_2"/>
</dbReference>
<feature type="domain" description="Reverse transcriptase" evidence="2">
    <location>
        <begin position="35"/>
        <end position="176"/>
    </location>
</feature>
<dbReference type="Pfam" id="PF00078">
    <property type="entry name" value="RVT_1"/>
    <property type="match status" value="1"/>
</dbReference>
<proteinExistence type="predicted"/>
<evidence type="ECO:0000259" key="2">
    <source>
        <dbReference type="Pfam" id="PF00078"/>
    </source>
</evidence>
<feature type="domain" description="Reverse transcriptase/retrotransposon-derived protein RNase H-like" evidence="3">
    <location>
        <begin position="228"/>
        <end position="325"/>
    </location>
</feature>
<organism evidence="4 5">
    <name type="scientific">Cordylochernes scorpioides</name>
    <dbReference type="NCBI Taxonomy" id="51811"/>
    <lineage>
        <taxon>Eukaryota</taxon>
        <taxon>Metazoa</taxon>
        <taxon>Ecdysozoa</taxon>
        <taxon>Arthropoda</taxon>
        <taxon>Chelicerata</taxon>
        <taxon>Arachnida</taxon>
        <taxon>Pseudoscorpiones</taxon>
        <taxon>Cheliferoidea</taxon>
        <taxon>Chernetidae</taxon>
        <taxon>Cordylochernes</taxon>
    </lineage>
</organism>
<dbReference type="InterPro" id="IPR000477">
    <property type="entry name" value="RT_dom"/>
</dbReference>
<dbReference type="CDD" id="cd09274">
    <property type="entry name" value="RNase_HI_RT_Ty3"/>
    <property type="match status" value="1"/>
</dbReference>
<sequence>MVETRSGKMQDPAQERIKAEESAKPQPVSHLRVLRQKEIQDQVSYLLKHDIISPSTIPYSSPVTLVRNAITPCVSASTSVAARVFSTVDISNAYYQIPIAEESQSLLSFVTQQGPYNFKRSPFVFRVAPQFFERVITQLIQKHHLSFIAHYYDDFVIFSDSSEQHLTHLRIFLKLCLGKTSRLTFKNVIFIKMKYIFSATTSPQGLTHLILKIPKSTLKLYNNFQAPPNCKQAFDKLNQHLATQPVLHLFQEGLPCQVYCDASTQGIAGVFKQVHPDGNINPVQYYSRALRSYERNYTISELECLAIVECVDKFRVYLLVTRFVIYSDHHALQWLKTIKDLTGRLFRLYPCN</sequence>
<dbReference type="Gene3D" id="3.30.70.270">
    <property type="match status" value="1"/>
</dbReference>
<dbReference type="Gene3D" id="3.10.10.10">
    <property type="entry name" value="HIV Type 1 Reverse Transcriptase, subunit A, domain 1"/>
    <property type="match status" value="1"/>
</dbReference>
<feature type="region of interest" description="Disordered" evidence="1">
    <location>
        <begin position="1"/>
        <end position="27"/>
    </location>
</feature>
<dbReference type="InterPro" id="IPR043128">
    <property type="entry name" value="Rev_trsase/Diguanyl_cyclase"/>
</dbReference>
<evidence type="ECO:0000256" key="1">
    <source>
        <dbReference type="SAM" id="MobiDB-lite"/>
    </source>
</evidence>
<evidence type="ECO:0000313" key="4">
    <source>
        <dbReference type="EMBL" id="UYV63784.1"/>
    </source>
</evidence>
<accession>A0ABY6K4Q1</accession>
<dbReference type="InterPro" id="IPR043502">
    <property type="entry name" value="DNA/RNA_pol_sf"/>
</dbReference>
<dbReference type="PANTHER" id="PTHR33064:SF37">
    <property type="entry name" value="RIBONUCLEASE H"/>
    <property type="match status" value="1"/>
</dbReference>
<dbReference type="Pfam" id="PF17919">
    <property type="entry name" value="RT_RNaseH_2"/>
    <property type="match status" value="1"/>
</dbReference>
<reference evidence="4 5" key="1">
    <citation type="submission" date="2022-01" db="EMBL/GenBank/DDBJ databases">
        <title>A chromosomal length assembly of Cordylochernes scorpioides.</title>
        <authorList>
            <person name="Zeh D."/>
            <person name="Zeh J."/>
        </authorList>
    </citation>
    <scope>NUCLEOTIDE SEQUENCE [LARGE SCALE GENOMIC DNA]</scope>
    <source>
        <strain evidence="4">IN4F17</strain>
        <tissue evidence="4">Whole Body</tissue>
    </source>
</reference>
<feature type="compositionally biased region" description="Basic and acidic residues" evidence="1">
    <location>
        <begin position="1"/>
        <end position="23"/>
    </location>
</feature>
<dbReference type="PANTHER" id="PTHR33064">
    <property type="entry name" value="POL PROTEIN"/>
    <property type="match status" value="1"/>
</dbReference>
<evidence type="ECO:0000259" key="3">
    <source>
        <dbReference type="Pfam" id="PF17919"/>
    </source>
</evidence>
<dbReference type="CDD" id="cd01647">
    <property type="entry name" value="RT_LTR"/>
    <property type="match status" value="1"/>
</dbReference>
<dbReference type="EMBL" id="CP092864">
    <property type="protein sequence ID" value="UYV63784.1"/>
    <property type="molecule type" value="Genomic_DNA"/>
</dbReference>
<gene>
    <name evidence="4" type="ORF">LAZ67_2005617</name>
</gene>
<dbReference type="SUPFAM" id="SSF56672">
    <property type="entry name" value="DNA/RNA polymerases"/>
    <property type="match status" value="1"/>
</dbReference>
<dbReference type="Proteomes" id="UP001235939">
    <property type="component" value="Chromosome 02"/>
</dbReference>
<protein>
    <recommendedName>
        <fullName evidence="6">Reverse transcriptase domain-containing protein</fullName>
    </recommendedName>
</protein>